<keyword evidence="5" id="KW-1185">Reference proteome</keyword>
<dbReference type="SUPFAM" id="SSF110997">
    <property type="entry name" value="Sporulation related repeat"/>
    <property type="match status" value="1"/>
</dbReference>
<reference evidence="4" key="2">
    <citation type="submission" date="2020-09" db="EMBL/GenBank/DDBJ databases">
        <authorList>
            <person name="Sun Q."/>
            <person name="Zhou Y."/>
        </authorList>
    </citation>
    <scope>NUCLEOTIDE SEQUENCE</scope>
    <source>
        <strain evidence="4">CGMCC 1.6293</strain>
    </source>
</reference>
<dbReference type="InterPro" id="IPR036680">
    <property type="entry name" value="SPOR-like_sf"/>
</dbReference>
<evidence type="ECO:0000313" key="4">
    <source>
        <dbReference type="EMBL" id="GGL95513.1"/>
    </source>
</evidence>
<evidence type="ECO:0000313" key="5">
    <source>
        <dbReference type="Proteomes" id="UP000649829"/>
    </source>
</evidence>
<organism evidence="4 5">
    <name type="scientific">Pseudooceanicola nanhaiensis</name>
    <dbReference type="NCBI Taxonomy" id="375761"/>
    <lineage>
        <taxon>Bacteria</taxon>
        <taxon>Pseudomonadati</taxon>
        <taxon>Pseudomonadota</taxon>
        <taxon>Alphaproteobacteria</taxon>
        <taxon>Rhodobacterales</taxon>
        <taxon>Paracoccaceae</taxon>
        <taxon>Pseudooceanicola</taxon>
    </lineage>
</organism>
<feature type="signal peptide" evidence="2">
    <location>
        <begin position="1"/>
        <end position="19"/>
    </location>
</feature>
<feature type="compositionally biased region" description="Low complexity" evidence="1">
    <location>
        <begin position="78"/>
        <end position="93"/>
    </location>
</feature>
<dbReference type="Pfam" id="PF05036">
    <property type="entry name" value="SPOR"/>
    <property type="match status" value="1"/>
</dbReference>
<dbReference type="GO" id="GO:0042834">
    <property type="term" value="F:peptidoglycan binding"/>
    <property type="evidence" value="ECO:0007669"/>
    <property type="project" value="InterPro"/>
</dbReference>
<sequence length="344" mass="36662">MKSRSLWVLALVLGTAAQAQSPAEMPPAGYAGQQYVDSAGCVFARAQVNDDVTWVPLIGRDRAPVCNRTPTPIEVDEVVAVPPAETGTETTPEPVRPAPPPTVARAEPEPRDPKSPLPMAQVPKPRTTASKPARSAALRTPSRTVVVTRVPGPPAGTVLRKEEIPPGVRVVPRHVYENNRGTRVQTAVPQGYRPAFTDDRLNPRRAEMTRSGIYSTERLWTNTVPRKLRRGDAGRDGASYRPAPAPEVSSSGKAVTRSGTLSSRSAPAASGHRWVQVGSFGVPANADKAARRLKAVGLPVRYGRHRGGQGELRVVLAGPFASGAEVAQALDAARRAGFSDAFPR</sequence>
<feature type="domain" description="SPOR" evidence="3">
    <location>
        <begin position="267"/>
        <end position="344"/>
    </location>
</feature>
<dbReference type="InterPro" id="IPR007730">
    <property type="entry name" value="SPOR-like_dom"/>
</dbReference>
<feature type="compositionally biased region" description="Polar residues" evidence="1">
    <location>
        <begin position="248"/>
        <end position="265"/>
    </location>
</feature>
<dbReference type="AlphaFoldDB" id="A0A917SSI7"/>
<dbReference type="Proteomes" id="UP000649829">
    <property type="component" value="Unassembled WGS sequence"/>
</dbReference>
<feature type="region of interest" description="Disordered" evidence="1">
    <location>
        <begin position="76"/>
        <end position="142"/>
    </location>
</feature>
<evidence type="ECO:0000259" key="3">
    <source>
        <dbReference type="PROSITE" id="PS51724"/>
    </source>
</evidence>
<reference evidence="4" key="1">
    <citation type="journal article" date="2014" name="Int. J. Syst. Evol. Microbiol.">
        <title>Complete genome sequence of Corynebacterium casei LMG S-19264T (=DSM 44701T), isolated from a smear-ripened cheese.</title>
        <authorList>
            <consortium name="US DOE Joint Genome Institute (JGI-PGF)"/>
            <person name="Walter F."/>
            <person name="Albersmeier A."/>
            <person name="Kalinowski J."/>
            <person name="Ruckert C."/>
        </authorList>
    </citation>
    <scope>NUCLEOTIDE SEQUENCE</scope>
    <source>
        <strain evidence="4">CGMCC 1.6293</strain>
    </source>
</reference>
<dbReference type="RefSeq" id="WP_028286488.1">
    <property type="nucleotide sequence ID" value="NZ_BMLF01000001.1"/>
</dbReference>
<protein>
    <submittedName>
        <fullName evidence="4">Sporulation protein</fullName>
    </submittedName>
</protein>
<keyword evidence="2" id="KW-0732">Signal</keyword>
<dbReference type="Gene3D" id="3.30.70.1070">
    <property type="entry name" value="Sporulation related repeat"/>
    <property type="match status" value="1"/>
</dbReference>
<accession>A0A917SSI7</accession>
<evidence type="ECO:0000256" key="1">
    <source>
        <dbReference type="SAM" id="MobiDB-lite"/>
    </source>
</evidence>
<comment type="caution">
    <text evidence="4">The sequence shown here is derived from an EMBL/GenBank/DDBJ whole genome shotgun (WGS) entry which is preliminary data.</text>
</comment>
<evidence type="ECO:0000256" key="2">
    <source>
        <dbReference type="SAM" id="SignalP"/>
    </source>
</evidence>
<proteinExistence type="predicted"/>
<gene>
    <name evidence="4" type="ORF">GCM10011534_17010</name>
</gene>
<feature type="region of interest" description="Disordered" evidence="1">
    <location>
        <begin position="228"/>
        <end position="269"/>
    </location>
</feature>
<dbReference type="EMBL" id="BMLF01000001">
    <property type="protein sequence ID" value="GGL95513.1"/>
    <property type="molecule type" value="Genomic_DNA"/>
</dbReference>
<feature type="chain" id="PRO_5037755077" evidence="2">
    <location>
        <begin position="20"/>
        <end position="344"/>
    </location>
</feature>
<dbReference type="PROSITE" id="PS51724">
    <property type="entry name" value="SPOR"/>
    <property type="match status" value="1"/>
</dbReference>
<name>A0A917SSI7_9RHOB</name>